<dbReference type="SUPFAM" id="SSF48452">
    <property type="entry name" value="TPR-like"/>
    <property type="match status" value="1"/>
</dbReference>
<dbReference type="HOGENOM" id="CLU_1015727_0_0_1"/>
<sequence length="274" mass="32117">MSFLFLSEAAKDYADLGFLEEARCLFEYIRRKDTTFIHNLEFYSTVLWHNKDFLKLGALCKSLIAEYPTNYRTWLILGNYFSVKKDVNRAILCLKRSVIAGNSWYAQTLLGHELLSKQDYTAALGAFTKSYKSFINNYNATFGIGNVYMYLDKKDNSNFYLMKSLKINEKNMFLRFLVVKIFIHNNELDKAFSIICGNMEVKEENYGFIVDNIIHQKIKKDQEPLILELVSILIKKNYLPEAKKLLDNIRTKNDAYHIKNKQYEMAVIAPKYFN</sequence>
<reference evidence="3 4" key="1">
    <citation type="submission" date="2011-08" db="EMBL/GenBank/DDBJ databases">
        <authorList>
            <person name="Liu Z.J."/>
            <person name="Shi F.L."/>
            <person name="Lu J.Q."/>
            <person name="Li M."/>
            <person name="Wang Z.L."/>
        </authorList>
    </citation>
    <scope>NUCLEOTIDE SEQUENCE [LARGE SCALE GENOMIC DNA]</scope>
    <source>
        <strain evidence="3 4">USNM 41457</strain>
    </source>
</reference>
<dbReference type="GO" id="GO:0016567">
    <property type="term" value="P:protein ubiquitination"/>
    <property type="evidence" value="ECO:0007669"/>
    <property type="project" value="TreeGrafter"/>
</dbReference>
<comment type="caution">
    <text evidence="3">The sequence shown here is derived from an EMBL/GenBank/DDBJ whole genome shotgun (WGS) entry which is preliminary data.</text>
</comment>
<comment type="similarity">
    <text evidence="2">Belongs to the APC3/CDC27 family.</text>
</comment>
<dbReference type="EMBL" id="AFBI03000095">
    <property type="protein sequence ID" value="EJW02028.1"/>
    <property type="molecule type" value="Genomic_DNA"/>
</dbReference>
<dbReference type="STRING" id="1003232.J8ZQN7"/>
<dbReference type="PANTHER" id="PTHR12558">
    <property type="entry name" value="CELL DIVISION CYCLE 16,23,27"/>
    <property type="match status" value="1"/>
</dbReference>
<dbReference type="GO" id="GO:0007091">
    <property type="term" value="P:metaphase/anaphase transition of mitotic cell cycle"/>
    <property type="evidence" value="ECO:0007669"/>
    <property type="project" value="TreeGrafter"/>
</dbReference>
<keyword evidence="1" id="KW-0802">TPR repeat</keyword>
<gene>
    <name evidence="3" type="ORF">EDEG_03525</name>
</gene>
<dbReference type="InterPro" id="IPR011990">
    <property type="entry name" value="TPR-like_helical_dom_sf"/>
</dbReference>
<keyword evidence="4" id="KW-1185">Reference proteome</keyword>
<dbReference type="GO" id="GO:0005680">
    <property type="term" value="C:anaphase-promoting complex"/>
    <property type="evidence" value="ECO:0007669"/>
    <property type="project" value="TreeGrafter"/>
</dbReference>
<reference evidence="4" key="2">
    <citation type="submission" date="2015-07" db="EMBL/GenBank/DDBJ databases">
        <title>Contrasting host-pathogen interactions and genome evolution in two generalist and specialist microsporidian pathogens of mosquitoes.</title>
        <authorList>
            <consortium name="The Broad Institute Genomics Platform"/>
            <consortium name="The Broad Institute Genome Sequencing Center for Infectious Disease"/>
            <person name="Cuomo C.A."/>
            <person name="Sanscrainte N.D."/>
            <person name="Goldberg J.M."/>
            <person name="Heiman D."/>
            <person name="Young S."/>
            <person name="Zeng Q."/>
            <person name="Becnel J.J."/>
            <person name="Birren B.W."/>
        </authorList>
    </citation>
    <scope>NUCLEOTIDE SEQUENCE [LARGE SCALE GENOMIC DNA]</scope>
    <source>
        <strain evidence="4">USNM 41457</strain>
    </source>
</reference>
<dbReference type="OMA" id="NDAYHIK"/>
<name>J8ZQN7_EDHAE</name>
<protein>
    <submittedName>
        <fullName evidence="3">Uncharacterized protein</fullName>
    </submittedName>
</protein>
<dbReference type="Gene3D" id="1.25.40.10">
    <property type="entry name" value="Tetratricopeptide repeat domain"/>
    <property type="match status" value="1"/>
</dbReference>
<dbReference type="VEuPathDB" id="MicrosporidiaDB:EDEG_03525"/>
<dbReference type="OrthoDB" id="10248520at2759"/>
<proteinExistence type="inferred from homology"/>
<dbReference type="GO" id="GO:0051301">
    <property type="term" value="P:cell division"/>
    <property type="evidence" value="ECO:0007669"/>
    <property type="project" value="TreeGrafter"/>
</dbReference>
<evidence type="ECO:0000256" key="2">
    <source>
        <dbReference type="ARBA" id="ARBA00038210"/>
    </source>
</evidence>
<accession>J8ZQN7</accession>
<dbReference type="GO" id="GO:0031145">
    <property type="term" value="P:anaphase-promoting complex-dependent catabolic process"/>
    <property type="evidence" value="ECO:0007669"/>
    <property type="project" value="TreeGrafter"/>
</dbReference>
<organism evidence="3 4">
    <name type="scientific">Edhazardia aedis (strain USNM 41457)</name>
    <name type="common">Microsporidian parasite</name>
    <dbReference type="NCBI Taxonomy" id="1003232"/>
    <lineage>
        <taxon>Eukaryota</taxon>
        <taxon>Fungi</taxon>
        <taxon>Fungi incertae sedis</taxon>
        <taxon>Microsporidia</taxon>
        <taxon>Edhazardia</taxon>
    </lineage>
</organism>
<dbReference type="GO" id="GO:0005737">
    <property type="term" value="C:cytoplasm"/>
    <property type="evidence" value="ECO:0007669"/>
    <property type="project" value="TreeGrafter"/>
</dbReference>
<dbReference type="PANTHER" id="PTHR12558:SF13">
    <property type="entry name" value="CELL DIVISION CYCLE PROTEIN 27 HOMOLOG"/>
    <property type="match status" value="1"/>
</dbReference>
<dbReference type="InParanoid" id="J8ZQN7"/>
<evidence type="ECO:0000313" key="4">
    <source>
        <dbReference type="Proteomes" id="UP000003163"/>
    </source>
</evidence>
<evidence type="ECO:0000313" key="3">
    <source>
        <dbReference type="EMBL" id="EJW02028.1"/>
    </source>
</evidence>
<dbReference type="AlphaFoldDB" id="J8ZQN7"/>
<evidence type="ECO:0000256" key="1">
    <source>
        <dbReference type="ARBA" id="ARBA00022803"/>
    </source>
</evidence>
<dbReference type="Proteomes" id="UP000003163">
    <property type="component" value="Unassembled WGS sequence"/>
</dbReference>